<dbReference type="SUPFAM" id="SSF53098">
    <property type="entry name" value="Ribonuclease H-like"/>
    <property type="match status" value="1"/>
</dbReference>
<accession>A0A8J3Y1U7</accession>
<evidence type="ECO:0008006" key="4">
    <source>
        <dbReference type="Google" id="ProtNLM"/>
    </source>
</evidence>
<dbReference type="InterPro" id="IPR012337">
    <property type="entry name" value="RNaseH-like_sf"/>
</dbReference>
<organism evidence="2 3">
    <name type="scientific">Planotetraspora thailandica</name>
    <dbReference type="NCBI Taxonomy" id="487172"/>
    <lineage>
        <taxon>Bacteria</taxon>
        <taxon>Bacillati</taxon>
        <taxon>Actinomycetota</taxon>
        <taxon>Actinomycetes</taxon>
        <taxon>Streptosporangiales</taxon>
        <taxon>Streptosporangiaceae</taxon>
        <taxon>Planotetraspora</taxon>
    </lineage>
</organism>
<evidence type="ECO:0000313" key="3">
    <source>
        <dbReference type="Proteomes" id="UP000605992"/>
    </source>
</evidence>
<dbReference type="EMBL" id="BOOR01000081">
    <property type="protein sequence ID" value="GII59244.1"/>
    <property type="molecule type" value="Genomic_DNA"/>
</dbReference>
<sequence>MLRTSDALGYAVIDVETTGLRPFWHDRVVEVGIVHLDPAGEWTTLVDPERDLGPQHIYGITAADIRHAPTFGEIAGAPGPGECMSSRRQGQAVGSPQIGSVILFRKGVRDKGGPRCPMSSIG</sequence>
<name>A0A8J3Y1U7_9ACTN</name>
<keyword evidence="3" id="KW-1185">Reference proteome</keyword>
<comment type="caution">
    <text evidence="2">The sequence shown here is derived from an EMBL/GenBank/DDBJ whole genome shotgun (WGS) entry which is preliminary data.</text>
</comment>
<dbReference type="AlphaFoldDB" id="A0A8J3Y1U7"/>
<feature type="region of interest" description="Disordered" evidence="1">
    <location>
        <begin position="76"/>
        <end position="95"/>
    </location>
</feature>
<evidence type="ECO:0000313" key="2">
    <source>
        <dbReference type="EMBL" id="GII59244.1"/>
    </source>
</evidence>
<dbReference type="Proteomes" id="UP000605992">
    <property type="component" value="Unassembled WGS sequence"/>
</dbReference>
<gene>
    <name evidence="2" type="ORF">Pth03_76330</name>
</gene>
<dbReference type="Gene3D" id="3.30.420.10">
    <property type="entry name" value="Ribonuclease H-like superfamily/Ribonuclease H"/>
    <property type="match status" value="1"/>
</dbReference>
<dbReference type="InterPro" id="IPR036397">
    <property type="entry name" value="RNaseH_sf"/>
</dbReference>
<protein>
    <recommendedName>
        <fullName evidence="4">Exonuclease domain-containing protein</fullName>
    </recommendedName>
</protein>
<dbReference type="GO" id="GO:0003676">
    <property type="term" value="F:nucleic acid binding"/>
    <property type="evidence" value="ECO:0007669"/>
    <property type="project" value="InterPro"/>
</dbReference>
<evidence type="ECO:0000256" key="1">
    <source>
        <dbReference type="SAM" id="MobiDB-lite"/>
    </source>
</evidence>
<proteinExistence type="predicted"/>
<reference evidence="2" key="1">
    <citation type="submission" date="2021-01" db="EMBL/GenBank/DDBJ databases">
        <title>Whole genome shotgun sequence of Planotetraspora thailandica NBRC 104271.</title>
        <authorList>
            <person name="Komaki H."/>
            <person name="Tamura T."/>
        </authorList>
    </citation>
    <scope>NUCLEOTIDE SEQUENCE</scope>
    <source>
        <strain evidence="2">NBRC 104271</strain>
    </source>
</reference>
<feature type="compositionally biased region" description="Polar residues" evidence="1">
    <location>
        <begin position="86"/>
        <end position="95"/>
    </location>
</feature>
<dbReference type="CDD" id="cd06127">
    <property type="entry name" value="DEDDh"/>
    <property type="match status" value="1"/>
</dbReference>